<dbReference type="GO" id="GO:0006353">
    <property type="term" value="P:DNA-templated transcription termination"/>
    <property type="evidence" value="ECO:0007669"/>
    <property type="project" value="UniProtKB-UniRule"/>
</dbReference>
<dbReference type="CDD" id="cd02134">
    <property type="entry name" value="KH-II_NusA_rpt1"/>
    <property type="match status" value="1"/>
</dbReference>
<keyword evidence="3 7" id="KW-0889">Transcription antitermination</keyword>
<evidence type="ECO:0000256" key="2">
    <source>
        <dbReference type="ARBA" id="ARBA00022490"/>
    </source>
</evidence>
<dbReference type="InterPro" id="IPR015946">
    <property type="entry name" value="KH_dom-like_a/b"/>
</dbReference>
<accession>A0A1F8GSN9</accession>
<evidence type="ECO:0000313" key="10">
    <source>
        <dbReference type="Proteomes" id="UP000178444"/>
    </source>
</evidence>
<comment type="subcellular location">
    <subcellularLocation>
        <location evidence="7">Cytoplasm</location>
    </subcellularLocation>
</comment>
<keyword evidence="5 7" id="KW-0805">Transcription regulation</keyword>
<keyword evidence="4 7" id="KW-0694">RNA-binding</keyword>
<dbReference type="InterPro" id="IPR036555">
    <property type="entry name" value="NusA_N_sf"/>
</dbReference>
<name>A0A1F8GSN9_9BACT</name>
<dbReference type="InterPro" id="IPR012340">
    <property type="entry name" value="NA-bd_OB-fold"/>
</dbReference>
<evidence type="ECO:0000256" key="7">
    <source>
        <dbReference type="HAMAP-Rule" id="MF_00945"/>
    </source>
</evidence>
<proteinExistence type="inferred from homology"/>
<comment type="similarity">
    <text evidence="7">Belongs to the NusA family.</text>
</comment>
<dbReference type="CDD" id="cd22529">
    <property type="entry name" value="KH-II_NusA_rpt2"/>
    <property type="match status" value="1"/>
</dbReference>
<dbReference type="SUPFAM" id="SSF50249">
    <property type="entry name" value="Nucleic acid-binding proteins"/>
    <property type="match status" value="1"/>
</dbReference>
<keyword evidence="1 7" id="KW-0806">Transcription termination</keyword>
<dbReference type="PROSITE" id="PS50126">
    <property type="entry name" value="S1"/>
    <property type="match status" value="1"/>
</dbReference>
<dbReference type="Gene3D" id="3.30.300.20">
    <property type="match status" value="2"/>
</dbReference>
<dbReference type="CDD" id="cd04455">
    <property type="entry name" value="S1_NusA"/>
    <property type="match status" value="1"/>
</dbReference>
<dbReference type="GO" id="GO:0003723">
    <property type="term" value="F:RNA binding"/>
    <property type="evidence" value="ECO:0007669"/>
    <property type="project" value="UniProtKB-UniRule"/>
</dbReference>
<sequence length="416" mass="45961">MFDIKQFASAMKQIAEEKGISEESIFETIEVAIAAAYKKEYGKKGQVIRAKLDGETGKVNITQVHYVVERVDEDGNITGQLPSGLIEEKPDFQDMENVHRSRPGEESAADAQGGLKIKFNPEKHILLTEAKKKNSKSAIGDEIITKLEPKTDFGRIAAQTAKQVIIQRLREAEREAIFSEFKGREGEIVSGTVQRREGSLVFVDLGKTNGLLPPAEQMYTDNYRLGQRYRFMIAKVEETSRGPAVILSRAHPKLVLGLFRVEVPEIDSGSVEVKAIAREAGSRTKIAVTSTEESIDPIGSLVGQKGVRVQTVINELSGEKIDIIQWSASAKDFISHAFSPAKVLSVKVLDEEHKHALVEVSDDQFSLAIGKKGQNVRLAAKLTGWKIDVRSPKENLDFTRAETSTDDSKQITDDQS</sequence>
<dbReference type="InterPro" id="IPR009019">
    <property type="entry name" value="KH_sf_prok-type"/>
</dbReference>
<dbReference type="InterPro" id="IPR058582">
    <property type="entry name" value="KH_NusA_2nd"/>
</dbReference>
<organism evidence="9 10">
    <name type="scientific">Candidatus Yanofskybacteria bacterium RIFCSPLOWO2_01_FULL_49_17</name>
    <dbReference type="NCBI Taxonomy" id="1802700"/>
    <lineage>
        <taxon>Bacteria</taxon>
        <taxon>Candidatus Yanofskyibacteriota</taxon>
    </lineage>
</organism>
<dbReference type="GO" id="GO:0005829">
    <property type="term" value="C:cytosol"/>
    <property type="evidence" value="ECO:0007669"/>
    <property type="project" value="TreeGrafter"/>
</dbReference>
<dbReference type="FunFam" id="3.30.300.20:FF:000005">
    <property type="entry name" value="Transcription termination/antitermination protein NusA"/>
    <property type="match status" value="1"/>
</dbReference>
<dbReference type="Gene3D" id="3.30.1480.10">
    <property type="entry name" value="NusA, N-terminal domain"/>
    <property type="match status" value="1"/>
</dbReference>
<dbReference type="SUPFAM" id="SSF69705">
    <property type="entry name" value="Transcription factor NusA, N-terminal domain"/>
    <property type="match status" value="1"/>
</dbReference>
<feature type="domain" description="S1 motif" evidence="8">
    <location>
        <begin position="186"/>
        <end position="250"/>
    </location>
</feature>
<dbReference type="Pfam" id="PF00575">
    <property type="entry name" value="S1"/>
    <property type="match status" value="1"/>
</dbReference>
<dbReference type="AlphaFoldDB" id="A0A1F8GSN9"/>
<evidence type="ECO:0000256" key="4">
    <source>
        <dbReference type="ARBA" id="ARBA00022884"/>
    </source>
</evidence>
<comment type="subunit">
    <text evidence="7">Monomer. Binds directly to the core enzyme of the DNA-dependent RNA polymerase and to nascent RNA.</text>
</comment>
<dbReference type="InterPro" id="IPR013735">
    <property type="entry name" value="TF_NusA_N"/>
</dbReference>
<keyword evidence="6 7" id="KW-0804">Transcription</keyword>
<dbReference type="Pfam" id="PF13184">
    <property type="entry name" value="KH_NusA_1st"/>
    <property type="match status" value="1"/>
</dbReference>
<dbReference type="NCBIfam" id="TIGR01953">
    <property type="entry name" value="NusA"/>
    <property type="match status" value="1"/>
</dbReference>
<dbReference type="PANTHER" id="PTHR22648">
    <property type="entry name" value="TRANSCRIPTION TERMINATION FACTOR NUSA"/>
    <property type="match status" value="1"/>
</dbReference>
<evidence type="ECO:0000256" key="5">
    <source>
        <dbReference type="ARBA" id="ARBA00023015"/>
    </source>
</evidence>
<protein>
    <recommendedName>
        <fullName evidence="7">Transcription termination/antitermination protein NusA</fullName>
    </recommendedName>
</protein>
<dbReference type="PROSITE" id="PS50084">
    <property type="entry name" value="KH_TYPE_1"/>
    <property type="match status" value="1"/>
</dbReference>
<gene>
    <name evidence="7" type="primary">nusA</name>
    <name evidence="9" type="ORF">A2941_02060</name>
</gene>
<dbReference type="Gene3D" id="2.40.50.140">
    <property type="entry name" value="Nucleic acid-binding proteins"/>
    <property type="match status" value="1"/>
</dbReference>
<dbReference type="InterPro" id="IPR030842">
    <property type="entry name" value="TF_NusA_bacterial"/>
</dbReference>
<dbReference type="InterPro" id="IPR010213">
    <property type="entry name" value="TF_NusA"/>
</dbReference>
<comment type="caution">
    <text evidence="9">The sequence shown here is derived from an EMBL/GenBank/DDBJ whole genome shotgun (WGS) entry which is preliminary data.</text>
</comment>
<evidence type="ECO:0000259" key="8">
    <source>
        <dbReference type="PROSITE" id="PS50126"/>
    </source>
</evidence>
<reference evidence="9 10" key="1">
    <citation type="journal article" date="2016" name="Nat. Commun.">
        <title>Thousands of microbial genomes shed light on interconnected biogeochemical processes in an aquifer system.</title>
        <authorList>
            <person name="Anantharaman K."/>
            <person name="Brown C.T."/>
            <person name="Hug L.A."/>
            <person name="Sharon I."/>
            <person name="Castelle C.J."/>
            <person name="Probst A.J."/>
            <person name="Thomas B.C."/>
            <person name="Singh A."/>
            <person name="Wilkins M.J."/>
            <person name="Karaoz U."/>
            <person name="Brodie E.L."/>
            <person name="Williams K.H."/>
            <person name="Hubbard S.S."/>
            <person name="Banfield J.F."/>
        </authorList>
    </citation>
    <scope>NUCLEOTIDE SEQUENCE [LARGE SCALE GENOMIC DNA]</scope>
</reference>
<dbReference type="HAMAP" id="MF_00945_B">
    <property type="entry name" value="NusA_B"/>
    <property type="match status" value="1"/>
</dbReference>
<dbReference type="GO" id="GO:0031564">
    <property type="term" value="P:transcription antitermination"/>
    <property type="evidence" value="ECO:0007669"/>
    <property type="project" value="UniProtKB-UniRule"/>
</dbReference>
<evidence type="ECO:0000313" key="9">
    <source>
        <dbReference type="EMBL" id="OGN28301.1"/>
    </source>
</evidence>
<dbReference type="Pfam" id="PF26594">
    <property type="entry name" value="KH_NusA_2nd"/>
    <property type="match status" value="1"/>
</dbReference>
<evidence type="ECO:0000256" key="1">
    <source>
        <dbReference type="ARBA" id="ARBA00022472"/>
    </source>
</evidence>
<dbReference type="FunFam" id="3.30.300.20:FF:000002">
    <property type="entry name" value="Transcription termination/antitermination protein NusA"/>
    <property type="match status" value="1"/>
</dbReference>
<dbReference type="InterPro" id="IPR025249">
    <property type="entry name" value="TF_NusA_KH_1st"/>
</dbReference>
<dbReference type="SUPFAM" id="SSF54814">
    <property type="entry name" value="Prokaryotic type KH domain (KH-domain type II)"/>
    <property type="match status" value="2"/>
</dbReference>
<keyword evidence="2 7" id="KW-0963">Cytoplasm</keyword>
<dbReference type="Proteomes" id="UP000178444">
    <property type="component" value="Unassembled WGS sequence"/>
</dbReference>
<dbReference type="EMBL" id="MGKO01000001">
    <property type="protein sequence ID" value="OGN28301.1"/>
    <property type="molecule type" value="Genomic_DNA"/>
</dbReference>
<dbReference type="InterPro" id="IPR003029">
    <property type="entry name" value="S1_domain"/>
</dbReference>
<dbReference type="GO" id="GO:0003700">
    <property type="term" value="F:DNA-binding transcription factor activity"/>
    <property type="evidence" value="ECO:0007669"/>
    <property type="project" value="InterPro"/>
</dbReference>
<dbReference type="PANTHER" id="PTHR22648:SF0">
    <property type="entry name" value="TRANSCRIPTION TERMINATION_ANTITERMINATION PROTEIN NUSA"/>
    <property type="match status" value="1"/>
</dbReference>
<dbReference type="SMART" id="SM00316">
    <property type="entry name" value="S1"/>
    <property type="match status" value="1"/>
</dbReference>
<dbReference type="Pfam" id="PF08529">
    <property type="entry name" value="NusA_N"/>
    <property type="match status" value="1"/>
</dbReference>
<evidence type="ECO:0000256" key="6">
    <source>
        <dbReference type="ARBA" id="ARBA00023163"/>
    </source>
</evidence>
<evidence type="ECO:0000256" key="3">
    <source>
        <dbReference type="ARBA" id="ARBA00022814"/>
    </source>
</evidence>
<comment type="function">
    <text evidence="7">Participates in both transcription termination and antitermination.</text>
</comment>